<gene>
    <name evidence="2" type="ORF">FHS23_000626</name>
</gene>
<dbReference type="PANTHER" id="PTHR34846:SF7">
    <property type="entry name" value="BLL7811 PROTEIN"/>
    <property type="match status" value="1"/>
</dbReference>
<dbReference type="GO" id="GO:0051920">
    <property type="term" value="F:peroxiredoxin activity"/>
    <property type="evidence" value="ECO:0007669"/>
    <property type="project" value="InterPro"/>
</dbReference>
<dbReference type="Gene3D" id="1.20.1290.10">
    <property type="entry name" value="AhpD-like"/>
    <property type="match status" value="1"/>
</dbReference>
<reference evidence="2 3" key="1">
    <citation type="submission" date="2020-08" db="EMBL/GenBank/DDBJ databases">
        <title>Genomic Encyclopedia of Type Strains, Phase III (KMG-III): the genomes of soil and plant-associated and newly described type strains.</title>
        <authorList>
            <person name="Whitman W."/>
        </authorList>
    </citation>
    <scope>NUCLEOTIDE SEQUENCE [LARGE SCALE GENOMIC DNA]</scope>
    <source>
        <strain evidence="2 3">CECT 8577</strain>
    </source>
</reference>
<dbReference type="AlphaFoldDB" id="A0A839RV72"/>
<dbReference type="InterPro" id="IPR004675">
    <property type="entry name" value="AhpD_core"/>
</dbReference>
<dbReference type="InterPro" id="IPR029032">
    <property type="entry name" value="AhpD-like"/>
</dbReference>
<keyword evidence="3" id="KW-1185">Reference proteome</keyword>
<evidence type="ECO:0000313" key="3">
    <source>
        <dbReference type="Proteomes" id="UP000550714"/>
    </source>
</evidence>
<dbReference type="RefSeq" id="WP_183647418.1">
    <property type="nucleotide sequence ID" value="NZ_JACHWU010000001.1"/>
</dbReference>
<dbReference type="Proteomes" id="UP000550714">
    <property type="component" value="Unassembled WGS sequence"/>
</dbReference>
<comment type="caution">
    <text evidence="2">The sequence shown here is derived from an EMBL/GenBank/DDBJ whole genome shotgun (WGS) entry which is preliminary data.</text>
</comment>
<sequence>MQGRLEGLQSAAAGGFKAMYAMEKFLADSDVPQGLLHLLKLRVSQINGCGFCVDMHAREAATDGESTERINGVAAFREMPYFTDAERGALELAEAATRIADNPHGVPDDVWNAARDHYDDSQLAALIMAVAAINAWNRISVTNRTVAGTFAR</sequence>
<dbReference type="Pfam" id="PF02627">
    <property type="entry name" value="CMD"/>
    <property type="match status" value="1"/>
</dbReference>
<name>A0A839RV72_9PSEU</name>
<organism evidence="2 3">
    <name type="scientific">Prauserella isguenensis</name>
    <dbReference type="NCBI Taxonomy" id="1470180"/>
    <lineage>
        <taxon>Bacteria</taxon>
        <taxon>Bacillati</taxon>
        <taxon>Actinomycetota</taxon>
        <taxon>Actinomycetes</taxon>
        <taxon>Pseudonocardiales</taxon>
        <taxon>Pseudonocardiaceae</taxon>
        <taxon>Prauserella</taxon>
    </lineage>
</organism>
<dbReference type="InterPro" id="IPR003779">
    <property type="entry name" value="CMD-like"/>
</dbReference>
<accession>A0A839RV72</accession>
<keyword evidence="2" id="KW-0575">Peroxidase</keyword>
<dbReference type="EMBL" id="JACHWU010000001">
    <property type="protein sequence ID" value="MBB3049631.1"/>
    <property type="molecule type" value="Genomic_DNA"/>
</dbReference>
<dbReference type="PANTHER" id="PTHR34846">
    <property type="entry name" value="4-CARBOXYMUCONOLACTONE DECARBOXYLASE FAMILY PROTEIN (AFU_ORTHOLOGUE AFUA_6G11590)"/>
    <property type="match status" value="1"/>
</dbReference>
<proteinExistence type="predicted"/>
<dbReference type="SUPFAM" id="SSF69118">
    <property type="entry name" value="AhpD-like"/>
    <property type="match status" value="1"/>
</dbReference>
<keyword evidence="2" id="KW-0560">Oxidoreductase</keyword>
<evidence type="ECO:0000259" key="1">
    <source>
        <dbReference type="Pfam" id="PF02627"/>
    </source>
</evidence>
<evidence type="ECO:0000313" key="2">
    <source>
        <dbReference type="EMBL" id="MBB3049631.1"/>
    </source>
</evidence>
<protein>
    <submittedName>
        <fullName evidence="2">AhpD family alkylhydroperoxidase</fullName>
    </submittedName>
</protein>
<dbReference type="NCBIfam" id="TIGR00778">
    <property type="entry name" value="ahpD_dom"/>
    <property type="match status" value="1"/>
</dbReference>
<feature type="domain" description="Carboxymuconolactone decarboxylase-like" evidence="1">
    <location>
        <begin position="19"/>
        <end position="95"/>
    </location>
</feature>